<dbReference type="OrthoDB" id="5356065at2"/>
<gene>
    <name evidence="3" type="ORF">PCS_02635</name>
</gene>
<comment type="caution">
    <text evidence="3">The sequence shown here is derived from an EMBL/GenBank/DDBJ whole genome shotgun (WGS) entry which is preliminary data.</text>
</comment>
<dbReference type="RefSeq" id="WP_005987891.1">
    <property type="nucleotide sequence ID" value="NZ_AOSV01000029.1"/>
</dbReference>
<dbReference type="Proteomes" id="UP000011922">
    <property type="component" value="Unassembled WGS sequence"/>
</dbReference>
<feature type="transmembrane region" description="Helical" evidence="1">
    <location>
        <begin position="37"/>
        <end position="54"/>
    </location>
</feature>
<dbReference type="InterPro" id="IPR006976">
    <property type="entry name" value="VanZ-like"/>
</dbReference>
<organism evidence="3 4">
    <name type="scientific">Desulfocurvibacter africanus PCS</name>
    <dbReference type="NCBI Taxonomy" id="1262666"/>
    <lineage>
        <taxon>Bacteria</taxon>
        <taxon>Pseudomonadati</taxon>
        <taxon>Thermodesulfobacteriota</taxon>
        <taxon>Desulfovibrionia</taxon>
        <taxon>Desulfovibrionales</taxon>
        <taxon>Desulfovibrionaceae</taxon>
        <taxon>Desulfocurvibacter</taxon>
    </lineage>
</organism>
<dbReference type="PANTHER" id="PTHR28008">
    <property type="entry name" value="DOMAIN PROTEIN, PUTATIVE (AFU_ORTHOLOGUE AFUA_3G10980)-RELATED"/>
    <property type="match status" value="1"/>
</dbReference>
<feature type="transmembrane region" description="Helical" evidence="1">
    <location>
        <begin position="61"/>
        <end position="81"/>
    </location>
</feature>
<dbReference type="NCBIfam" id="NF037970">
    <property type="entry name" value="vanZ_1"/>
    <property type="match status" value="1"/>
</dbReference>
<reference evidence="3 4" key="1">
    <citation type="journal article" date="2013" name="Genome Announc.">
        <title>Draft Genome Sequence for Desulfovibrio africanus Strain PCS.</title>
        <authorList>
            <person name="Brown S.D."/>
            <person name="Utturkar S.M."/>
            <person name="Arkin A.P."/>
            <person name="Deutschbauer A.M."/>
            <person name="Elias D.A."/>
            <person name="Hazen T.C."/>
            <person name="Chakraborty R."/>
        </authorList>
    </citation>
    <scope>NUCLEOTIDE SEQUENCE [LARGE SCALE GENOMIC DNA]</scope>
    <source>
        <strain evidence="3 4">PCS</strain>
    </source>
</reference>
<sequence length="109" mass="12017">MRLAFLALWFFSLAAVAWLSLQPQPEFPVEFWNADKLYHLGAYFVLALLGIQSFTSKRGRLAAVLITIAFGVGIEFLQGLVPGRLPSFWDGVANAAGVGLAWSARRFSK</sequence>
<dbReference type="PANTHER" id="PTHR28008:SF1">
    <property type="entry name" value="DOMAIN PROTEIN, PUTATIVE (AFU_ORTHOLOGUE AFUA_3G10980)-RELATED"/>
    <property type="match status" value="1"/>
</dbReference>
<keyword evidence="1" id="KW-0812">Transmembrane</keyword>
<evidence type="ECO:0000313" key="4">
    <source>
        <dbReference type="Proteomes" id="UP000011922"/>
    </source>
</evidence>
<dbReference type="EMBL" id="AOSV01000029">
    <property type="protein sequence ID" value="EMG36623.1"/>
    <property type="molecule type" value="Genomic_DNA"/>
</dbReference>
<evidence type="ECO:0000256" key="1">
    <source>
        <dbReference type="SAM" id="Phobius"/>
    </source>
</evidence>
<protein>
    <submittedName>
        <fullName evidence="3">Putative integral membrane protein</fullName>
    </submittedName>
</protein>
<dbReference type="PATRIC" id="fig|1262666.3.peg.2676"/>
<evidence type="ECO:0000313" key="3">
    <source>
        <dbReference type="EMBL" id="EMG36623.1"/>
    </source>
</evidence>
<dbReference type="AlphaFoldDB" id="M5Q1K1"/>
<proteinExistence type="predicted"/>
<dbReference type="Pfam" id="PF04892">
    <property type="entry name" value="VanZ"/>
    <property type="match status" value="1"/>
</dbReference>
<evidence type="ECO:0000259" key="2">
    <source>
        <dbReference type="Pfam" id="PF04892"/>
    </source>
</evidence>
<name>M5Q1K1_DESAF</name>
<keyword evidence="1" id="KW-1133">Transmembrane helix</keyword>
<keyword evidence="1" id="KW-0472">Membrane</keyword>
<accession>M5Q1K1</accession>
<feature type="domain" description="VanZ-like" evidence="2">
    <location>
        <begin position="34"/>
        <end position="102"/>
    </location>
</feature>